<dbReference type="AlphaFoldDB" id="A0A8H7WFI2"/>
<proteinExistence type="predicted"/>
<keyword evidence="4" id="KW-1185">Reference proteome</keyword>
<feature type="domain" description="Xaa-Pro dipeptidyl-peptidase C-terminal" evidence="2">
    <location>
        <begin position="453"/>
        <end position="698"/>
    </location>
</feature>
<comment type="caution">
    <text evidence="3">The sequence shown here is derived from an EMBL/GenBank/DDBJ whole genome shotgun (WGS) entry which is preliminary data.</text>
</comment>
<name>A0A8H7WFI2_9HELO</name>
<reference evidence="3" key="1">
    <citation type="submission" date="2021-02" db="EMBL/GenBank/DDBJ databases">
        <title>Genome sequence Cadophora malorum strain M34.</title>
        <authorList>
            <person name="Stefanovic E."/>
            <person name="Vu D."/>
            <person name="Scully C."/>
            <person name="Dijksterhuis J."/>
            <person name="Roader J."/>
            <person name="Houbraken J."/>
        </authorList>
    </citation>
    <scope>NUCLEOTIDE SEQUENCE</scope>
    <source>
        <strain evidence="3">M34</strain>
    </source>
</reference>
<dbReference type="NCBIfam" id="TIGR00976">
    <property type="entry name" value="CocE_NonD"/>
    <property type="match status" value="1"/>
</dbReference>
<keyword evidence="1" id="KW-0378">Hydrolase</keyword>
<protein>
    <recommendedName>
        <fullName evidence="2">Xaa-Pro dipeptidyl-peptidase C-terminal domain-containing protein</fullName>
    </recommendedName>
</protein>
<evidence type="ECO:0000259" key="2">
    <source>
        <dbReference type="SMART" id="SM00939"/>
    </source>
</evidence>
<dbReference type="SUPFAM" id="SSF53474">
    <property type="entry name" value="alpha/beta-Hydrolases"/>
    <property type="match status" value="1"/>
</dbReference>
<dbReference type="Gene3D" id="2.60.120.260">
    <property type="entry name" value="Galactose-binding domain-like"/>
    <property type="match status" value="1"/>
</dbReference>
<dbReference type="InterPro" id="IPR008979">
    <property type="entry name" value="Galactose-bd-like_sf"/>
</dbReference>
<gene>
    <name evidence="3" type="ORF">IFR04_002924</name>
</gene>
<dbReference type="EMBL" id="JAFJYH010000027">
    <property type="protein sequence ID" value="KAG4423929.1"/>
    <property type="molecule type" value="Genomic_DNA"/>
</dbReference>
<dbReference type="PANTHER" id="PTHR43056">
    <property type="entry name" value="PEPTIDASE S9 PROLYL OLIGOPEPTIDASE"/>
    <property type="match status" value="1"/>
</dbReference>
<dbReference type="SUPFAM" id="SSF49785">
    <property type="entry name" value="Galactose-binding domain-like"/>
    <property type="match status" value="1"/>
</dbReference>
<dbReference type="GO" id="GO:0008239">
    <property type="term" value="F:dipeptidyl-peptidase activity"/>
    <property type="evidence" value="ECO:0007669"/>
    <property type="project" value="InterPro"/>
</dbReference>
<dbReference type="Gene3D" id="3.40.50.1820">
    <property type="entry name" value="alpha/beta hydrolase"/>
    <property type="match status" value="1"/>
</dbReference>
<sequence length="713" mass="79625">MAAHGTFLDVVGLTYRCGSVEGTTTDDSKFNYEPSKLVTFSIGNLVLGESIGKSLMTVSSLLPEGTPITNAKLLNRARLLYSLTPGQGFEQPIVIDEKVNSVIFKYASEINLDSPDLSTLDPILSKICTELGIFPKSIAHTKNHLRREAAGFKVLRDIKIPVRDGNFVLADVYLPLDHRKRYPVLLSCTIYGRRTICSGPNLDDVKDIAAFERVEDDWHSTPAGMDIEVPDNRIWTGDWIRQRGFENIATFNTFSYVPNGYAMVKIDPRGVSQTPGARGVPRQLESDYFDAVEWAAEQSWSDGSSALVGSSYGANTQWSVATLKPKGLKCFVPYATDTDAYREAIYPGGIPNIKYLADWFDRVRRASPKGAEAMDLQSFTASQPFDNDIYRSLETKPEQVDLPCFLAGSQIFIIHGRGAYEAYRTLASEHKHLQLVDRDYYPWPSHEAMGKITQFLDRHLRGVDYVNLEKVGVQMRLGFQKWYWRKETDFPLPGTQYAKFHFQTDGSLSSSNDTGTSKKFEYSTKVGSEGQKCGVSFHSAPFERDVEFAGHFAAKLNISSSVSEADVAISLWAVDEKGDVVPYGAKGQPEPLAKGFLRASHRKLDLEKSRPERPWHTHTEADYAPLKKDEVVSIDVEMFPAAGRICKGWRLRVDVAPAEVQPDIPGYKPLAMRQFYGEENDEAMNAVHVGLDLPGYILCPVVPLKQGYCNVMQ</sequence>
<evidence type="ECO:0000313" key="3">
    <source>
        <dbReference type="EMBL" id="KAG4423929.1"/>
    </source>
</evidence>
<dbReference type="InterPro" id="IPR050585">
    <property type="entry name" value="Xaa-Pro_dipeptidyl-ppase/CocE"/>
</dbReference>
<dbReference type="Gene3D" id="1.10.3020.20">
    <property type="match status" value="1"/>
</dbReference>
<dbReference type="InterPro" id="IPR029058">
    <property type="entry name" value="AB_hydrolase_fold"/>
</dbReference>
<dbReference type="Pfam" id="PF02129">
    <property type="entry name" value="Peptidase_S15"/>
    <property type="match status" value="1"/>
</dbReference>
<dbReference type="InterPro" id="IPR005674">
    <property type="entry name" value="CocE/Ser_esterase"/>
</dbReference>
<dbReference type="OrthoDB" id="416441at2759"/>
<organism evidence="3 4">
    <name type="scientific">Cadophora malorum</name>
    <dbReference type="NCBI Taxonomy" id="108018"/>
    <lineage>
        <taxon>Eukaryota</taxon>
        <taxon>Fungi</taxon>
        <taxon>Dikarya</taxon>
        <taxon>Ascomycota</taxon>
        <taxon>Pezizomycotina</taxon>
        <taxon>Leotiomycetes</taxon>
        <taxon>Helotiales</taxon>
        <taxon>Ploettnerulaceae</taxon>
        <taxon>Cadophora</taxon>
    </lineage>
</organism>
<dbReference type="InterPro" id="IPR013736">
    <property type="entry name" value="Xaa-Pro_dipept_C"/>
</dbReference>
<dbReference type="SMART" id="SM00939">
    <property type="entry name" value="PepX_C"/>
    <property type="match status" value="1"/>
</dbReference>
<evidence type="ECO:0000313" key="4">
    <source>
        <dbReference type="Proteomes" id="UP000664132"/>
    </source>
</evidence>
<dbReference type="Pfam" id="PF08530">
    <property type="entry name" value="PepX_C"/>
    <property type="match status" value="1"/>
</dbReference>
<accession>A0A8H7WFI2</accession>
<dbReference type="InterPro" id="IPR000383">
    <property type="entry name" value="Xaa-Pro-like_dom"/>
</dbReference>
<dbReference type="PANTHER" id="PTHR43056:SF10">
    <property type="entry name" value="COCE_NOND FAMILY, PUTATIVE (AFU_ORTHOLOGUE AFUA_7G00600)-RELATED"/>
    <property type="match status" value="1"/>
</dbReference>
<evidence type="ECO:0000256" key="1">
    <source>
        <dbReference type="ARBA" id="ARBA00022801"/>
    </source>
</evidence>
<dbReference type="Proteomes" id="UP000664132">
    <property type="component" value="Unassembled WGS sequence"/>
</dbReference>